<dbReference type="AlphaFoldDB" id="A0A5C6EJD1"/>
<evidence type="ECO:0000256" key="2">
    <source>
        <dbReference type="HAMAP-Rule" id="MF_00634"/>
    </source>
</evidence>
<dbReference type="Gene3D" id="3.30.1200.10">
    <property type="entry name" value="YggU-like"/>
    <property type="match status" value="1"/>
</dbReference>
<dbReference type="InterPro" id="IPR003746">
    <property type="entry name" value="DUF167"/>
</dbReference>
<evidence type="ECO:0000313" key="4">
    <source>
        <dbReference type="Proteomes" id="UP000318288"/>
    </source>
</evidence>
<protein>
    <recommendedName>
        <fullName evidence="2">UPF0235 protein Poly51_44900</fullName>
    </recommendedName>
</protein>
<sequence length="92" mass="9764">MSAKLRIVVHATASARRNHVGGCHDGSLRVSVTAVADKGKANQAITKLLAKTLGITASQIELTSGHTNRRKVFEIHDAPANLQDAIELLKNG</sequence>
<dbReference type="PANTHER" id="PTHR13420">
    <property type="entry name" value="UPF0235 PROTEIN C15ORF40"/>
    <property type="match status" value="1"/>
</dbReference>
<dbReference type="Pfam" id="PF02594">
    <property type="entry name" value="DUF167"/>
    <property type="match status" value="1"/>
</dbReference>
<organism evidence="3 4">
    <name type="scientific">Rubripirellula tenax</name>
    <dbReference type="NCBI Taxonomy" id="2528015"/>
    <lineage>
        <taxon>Bacteria</taxon>
        <taxon>Pseudomonadati</taxon>
        <taxon>Planctomycetota</taxon>
        <taxon>Planctomycetia</taxon>
        <taxon>Pirellulales</taxon>
        <taxon>Pirellulaceae</taxon>
        <taxon>Rubripirellula</taxon>
    </lineage>
</organism>
<comment type="caution">
    <text evidence="3">The sequence shown here is derived from an EMBL/GenBank/DDBJ whole genome shotgun (WGS) entry which is preliminary data.</text>
</comment>
<comment type="similarity">
    <text evidence="1 2">Belongs to the UPF0235 family.</text>
</comment>
<dbReference type="SUPFAM" id="SSF69786">
    <property type="entry name" value="YggU-like"/>
    <property type="match status" value="1"/>
</dbReference>
<dbReference type="NCBIfam" id="TIGR00251">
    <property type="entry name" value="DUF167 family protein"/>
    <property type="match status" value="1"/>
</dbReference>
<dbReference type="GO" id="GO:0005737">
    <property type="term" value="C:cytoplasm"/>
    <property type="evidence" value="ECO:0007669"/>
    <property type="project" value="TreeGrafter"/>
</dbReference>
<gene>
    <name evidence="3" type="ORF">Poly51_44900</name>
</gene>
<dbReference type="EMBL" id="SJPW01000006">
    <property type="protein sequence ID" value="TWU48590.1"/>
    <property type="molecule type" value="Genomic_DNA"/>
</dbReference>
<dbReference type="HAMAP" id="MF_00634">
    <property type="entry name" value="UPF0235"/>
    <property type="match status" value="1"/>
</dbReference>
<accession>A0A5C6EJD1</accession>
<evidence type="ECO:0000313" key="3">
    <source>
        <dbReference type="EMBL" id="TWU48590.1"/>
    </source>
</evidence>
<dbReference type="Proteomes" id="UP000318288">
    <property type="component" value="Unassembled WGS sequence"/>
</dbReference>
<dbReference type="SMART" id="SM01152">
    <property type="entry name" value="DUF167"/>
    <property type="match status" value="1"/>
</dbReference>
<keyword evidence="4" id="KW-1185">Reference proteome</keyword>
<name>A0A5C6EJD1_9BACT</name>
<evidence type="ECO:0000256" key="1">
    <source>
        <dbReference type="ARBA" id="ARBA00010364"/>
    </source>
</evidence>
<reference evidence="3 4" key="1">
    <citation type="submission" date="2019-02" db="EMBL/GenBank/DDBJ databases">
        <title>Deep-cultivation of Planctomycetes and their phenomic and genomic characterization uncovers novel biology.</title>
        <authorList>
            <person name="Wiegand S."/>
            <person name="Jogler M."/>
            <person name="Boedeker C."/>
            <person name="Pinto D."/>
            <person name="Vollmers J."/>
            <person name="Rivas-Marin E."/>
            <person name="Kohn T."/>
            <person name="Peeters S.H."/>
            <person name="Heuer A."/>
            <person name="Rast P."/>
            <person name="Oberbeckmann S."/>
            <person name="Bunk B."/>
            <person name="Jeske O."/>
            <person name="Meyerdierks A."/>
            <person name="Storesund J.E."/>
            <person name="Kallscheuer N."/>
            <person name="Luecker S."/>
            <person name="Lage O.M."/>
            <person name="Pohl T."/>
            <person name="Merkel B.J."/>
            <person name="Hornburger P."/>
            <person name="Mueller R.-W."/>
            <person name="Bruemmer F."/>
            <person name="Labrenz M."/>
            <person name="Spormann A.M."/>
            <person name="Op Den Camp H."/>
            <person name="Overmann J."/>
            <person name="Amann R."/>
            <person name="Jetten M.S.M."/>
            <person name="Mascher T."/>
            <person name="Medema M.H."/>
            <person name="Devos D.P."/>
            <person name="Kaster A.-K."/>
            <person name="Ovreas L."/>
            <person name="Rohde M."/>
            <person name="Galperin M.Y."/>
            <person name="Jogler C."/>
        </authorList>
    </citation>
    <scope>NUCLEOTIDE SEQUENCE [LARGE SCALE GENOMIC DNA]</scope>
    <source>
        <strain evidence="3 4">Poly51</strain>
    </source>
</reference>
<dbReference type="RefSeq" id="WP_186775712.1">
    <property type="nucleotide sequence ID" value="NZ_SJPW01000006.1"/>
</dbReference>
<proteinExistence type="inferred from homology"/>
<dbReference type="InterPro" id="IPR036591">
    <property type="entry name" value="YggU-like_sf"/>
</dbReference>
<dbReference type="PANTHER" id="PTHR13420:SF7">
    <property type="entry name" value="UPF0235 PROTEIN C15ORF40"/>
    <property type="match status" value="1"/>
</dbReference>